<comment type="caution">
    <text evidence="5">The sequence shown here is derived from an EMBL/GenBank/DDBJ whole genome shotgun (WGS) entry which is preliminary data.</text>
</comment>
<name>A0ABR2YNE3_9CHLO</name>
<dbReference type="EMBL" id="JALJOT010000008">
    <property type="protein sequence ID" value="KAK9908305.1"/>
    <property type="molecule type" value="Genomic_DNA"/>
</dbReference>
<reference evidence="5 6" key="1">
    <citation type="journal article" date="2024" name="Nat. Commun.">
        <title>Phylogenomics reveals the evolutionary origins of lichenization in chlorophyte algae.</title>
        <authorList>
            <person name="Puginier C."/>
            <person name="Libourel C."/>
            <person name="Otte J."/>
            <person name="Skaloud P."/>
            <person name="Haon M."/>
            <person name="Grisel S."/>
            <person name="Petersen M."/>
            <person name="Berrin J.G."/>
            <person name="Delaux P.M."/>
            <person name="Dal Grande F."/>
            <person name="Keller J."/>
        </authorList>
    </citation>
    <scope>NUCLEOTIDE SEQUENCE [LARGE SCALE GENOMIC DNA]</scope>
    <source>
        <strain evidence="5 6">SAG 216-7</strain>
    </source>
</reference>
<accession>A0ABR2YNE3</accession>
<dbReference type="PANTHER" id="PTHR24305">
    <property type="entry name" value="CYTOCHROME P450"/>
    <property type="match status" value="1"/>
</dbReference>
<evidence type="ECO:0000313" key="6">
    <source>
        <dbReference type="Proteomes" id="UP001491310"/>
    </source>
</evidence>
<evidence type="ECO:0000256" key="4">
    <source>
        <dbReference type="ARBA" id="ARBA00022737"/>
    </source>
</evidence>
<dbReference type="Pfam" id="PF00067">
    <property type="entry name" value="p450"/>
    <property type="match status" value="1"/>
</dbReference>
<dbReference type="Pfam" id="PF12799">
    <property type="entry name" value="LRR_4"/>
    <property type="match status" value="1"/>
</dbReference>
<organism evidence="5 6">
    <name type="scientific">Coccomyxa subellipsoidea</name>
    <dbReference type="NCBI Taxonomy" id="248742"/>
    <lineage>
        <taxon>Eukaryota</taxon>
        <taxon>Viridiplantae</taxon>
        <taxon>Chlorophyta</taxon>
        <taxon>core chlorophytes</taxon>
        <taxon>Trebouxiophyceae</taxon>
        <taxon>Trebouxiophyceae incertae sedis</taxon>
        <taxon>Coccomyxaceae</taxon>
        <taxon>Coccomyxa</taxon>
    </lineage>
</organism>
<dbReference type="SUPFAM" id="SSF48264">
    <property type="entry name" value="Cytochrome P450"/>
    <property type="match status" value="1"/>
</dbReference>
<keyword evidence="3" id="KW-0433">Leucine-rich repeat</keyword>
<gene>
    <name evidence="5" type="ORF">WJX75_005757</name>
</gene>
<dbReference type="PRINTS" id="PR00463">
    <property type="entry name" value="EP450I"/>
</dbReference>
<proteinExistence type="inferred from homology"/>
<keyword evidence="6" id="KW-1185">Reference proteome</keyword>
<dbReference type="InterPro" id="IPR002401">
    <property type="entry name" value="Cyt_P450_E_grp-I"/>
</dbReference>
<protein>
    <recommendedName>
        <fullName evidence="7">Cytochrome P450</fullName>
    </recommendedName>
</protein>
<keyword evidence="4" id="KW-0677">Repeat</keyword>
<dbReference type="PANTHER" id="PTHR24305:SF166">
    <property type="entry name" value="CYTOCHROME P450 12A4, MITOCHONDRIAL-RELATED"/>
    <property type="match status" value="1"/>
</dbReference>
<dbReference type="SUPFAM" id="SSF52075">
    <property type="entry name" value="Outer arm dynein light chain 1"/>
    <property type="match status" value="1"/>
</dbReference>
<dbReference type="InterPro" id="IPR001611">
    <property type="entry name" value="Leu-rich_rpt"/>
</dbReference>
<evidence type="ECO:0000313" key="5">
    <source>
        <dbReference type="EMBL" id="KAK9908305.1"/>
    </source>
</evidence>
<dbReference type="Proteomes" id="UP001491310">
    <property type="component" value="Unassembled WGS sequence"/>
</dbReference>
<dbReference type="Gene3D" id="3.80.10.10">
    <property type="entry name" value="Ribonuclease Inhibitor"/>
    <property type="match status" value="2"/>
</dbReference>
<dbReference type="InterPro" id="IPR050121">
    <property type="entry name" value="Cytochrome_P450_monoxygenase"/>
</dbReference>
<comment type="subcellular location">
    <subcellularLocation>
        <location evidence="1">Cytoplasm</location>
        <location evidence="1">Cytoskeleton</location>
        <location evidence="1">Cilium axoneme</location>
    </subcellularLocation>
</comment>
<dbReference type="InterPro" id="IPR036396">
    <property type="entry name" value="Cyt_P450_sf"/>
</dbReference>
<evidence type="ECO:0000256" key="3">
    <source>
        <dbReference type="ARBA" id="ARBA00022614"/>
    </source>
</evidence>
<sequence length="687" mass="76749">MLMTSAELRKICKEHELYQTPCVNDKLFCNLRGFRNIANLEPYTGLKALFLEGNCLQDVDGIPELDLLRCLYLQQNAIHDLGGLQRLPGLEVLNVSSNQLADLSGIISCSSLQTLLCANNKLRGYESITHLRHCQQISTLDLRENEIEDIQVLEIFAGLPNLRCLYLKGNPVVDAIKSYRKTVTSKLPGLAYLDERPIFDMERRCAEAWAEGGLAAERAARQQAKAEEEEQQRRNFESLQRVRQEGYRKMEDDPPELVAAAQKLAELQMDKNPGETEQESEGRVRVCHFHAVVVTDPTLAHELLRCRTLDKFRFQYSYLDPFLSGSNLLTGHTNAHWRAVRKGIAPAFSNANVRDTAGHIIERSYKVVELLKQRDAKLAVNVDDLLLRESMDVIGRMGFQIEMGALEGWAGGSGKDSGSYIAVKDPKTGAPLTAQQMLPEVAALFFAGIDTTGHTGAWCLYMLSQHPDVEAKVVAELDELDLLVTAERPHPRKPEYADIARLTYLKCMIKEVLRMYPPVGVGQIRISHTHDLVLCGGKLTVPSGTLLWVPHHAIQNTTLNWDHPEKFQPERWLEPGAEYAQKESALPVELQKGFRIDHSSNLCNGERPKRYMPFAEGPRSCVGKTLANATLPLTMAILLSQFSFKLADRMGGPDGVNRAEQYTLVTGIAGGMYMHAVPRLAADKTAQ</sequence>
<dbReference type="InterPro" id="IPR025875">
    <property type="entry name" value="Leu-rich_rpt_4"/>
</dbReference>
<dbReference type="PROSITE" id="PS51450">
    <property type="entry name" value="LRR"/>
    <property type="match status" value="2"/>
</dbReference>
<dbReference type="InterPro" id="IPR001128">
    <property type="entry name" value="Cyt_P450"/>
</dbReference>
<evidence type="ECO:0000256" key="2">
    <source>
        <dbReference type="ARBA" id="ARBA00010617"/>
    </source>
</evidence>
<dbReference type="PRINTS" id="PR00385">
    <property type="entry name" value="P450"/>
</dbReference>
<evidence type="ECO:0000256" key="1">
    <source>
        <dbReference type="ARBA" id="ARBA00004430"/>
    </source>
</evidence>
<dbReference type="Gene3D" id="1.10.630.10">
    <property type="entry name" value="Cytochrome P450"/>
    <property type="match status" value="2"/>
</dbReference>
<evidence type="ECO:0008006" key="7">
    <source>
        <dbReference type="Google" id="ProtNLM"/>
    </source>
</evidence>
<dbReference type="InterPro" id="IPR032675">
    <property type="entry name" value="LRR_dom_sf"/>
</dbReference>
<comment type="similarity">
    <text evidence="2">Belongs to the cytochrome P450 family.</text>
</comment>